<sequence length="118" mass="13473">LATERQREERQLKYNKACEREIEKHHFITESMALRREMAHEGFTSHIEDMEPEHQELPHLGKHDRDPPMDSHRCVLVKTTGAIGVHRNPPGDLALALSFPLSSMTSIQQANLGSRRVG</sequence>
<comment type="caution">
    <text evidence="1">The sequence shown here is derived from an EMBL/GenBank/DDBJ whole genome shotgun (WGS) entry which is preliminary data.</text>
</comment>
<accession>A0AA38GYF0</accession>
<feature type="non-terminal residue" evidence="1">
    <location>
        <position position="1"/>
    </location>
</feature>
<dbReference type="AlphaFoldDB" id="A0AA38GYF0"/>
<reference evidence="1 2" key="1">
    <citation type="journal article" date="2021" name="Nat. Plants">
        <title>The Taxus genome provides insights into paclitaxel biosynthesis.</title>
        <authorList>
            <person name="Xiong X."/>
            <person name="Gou J."/>
            <person name="Liao Q."/>
            <person name="Li Y."/>
            <person name="Zhou Q."/>
            <person name="Bi G."/>
            <person name="Li C."/>
            <person name="Du R."/>
            <person name="Wang X."/>
            <person name="Sun T."/>
            <person name="Guo L."/>
            <person name="Liang H."/>
            <person name="Lu P."/>
            <person name="Wu Y."/>
            <person name="Zhang Z."/>
            <person name="Ro D.K."/>
            <person name="Shang Y."/>
            <person name="Huang S."/>
            <person name="Yan J."/>
        </authorList>
    </citation>
    <scope>NUCLEOTIDE SEQUENCE [LARGE SCALE GENOMIC DNA]</scope>
    <source>
        <strain evidence="1">Ta-2019</strain>
    </source>
</reference>
<evidence type="ECO:0000313" key="2">
    <source>
        <dbReference type="Proteomes" id="UP000824469"/>
    </source>
</evidence>
<organism evidence="1 2">
    <name type="scientific">Taxus chinensis</name>
    <name type="common">Chinese yew</name>
    <name type="synonym">Taxus wallichiana var. chinensis</name>
    <dbReference type="NCBI Taxonomy" id="29808"/>
    <lineage>
        <taxon>Eukaryota</taxon>
        <taxon>Viridiplantae</taxon>
        <taxon>Streptophyta</taxon>
        <taxon>Embryophyta</taxon>
        <taxon>Tracheophyta</taxon>
        <taxon>Spermatophyta</taxon>
        <taxon>Pinopsida</taxon>
        <taxon>Pinidae</taxon>
        <taxon>Conifers II</taxon>
        <taxon>Cupressales</taxon>
        <taxon>Taxaceae</taxon>
        <taxon>Taxus</taxon>
    </lineage>
</organism>
<gene>
    <name evidence="1" type="ORF">KI387_003932</name>
</gene>
<keyword evidence="2" id="KW-1185">Reference proteome</keyword>
<dbReference type="EMBL" id="JAHRHJ020000001">
    <property type="protein sequence ID" value="KAH9331824.1"/>
    <property type="molecule type" value="Genomic_DNA"/>
</dbReference>
<proteinExistence type="predicted"/>
<name>A0AA38GYF0_TAXCH</name>
<protein>
    <submittedName>
        <fullName evidence="1">Uncharacterized protein</fullName>
    </submittedName>
</protein>
<evidence type="ECO:0000313" key="1">
    <source>
        <dbReference type="EMBL" id="KAH9331824.1"/>
    </source>
</evidence>
<feature type="non-terminal residue" evidence="1">
    <location>
        <position position="118"/>
    </location>
</feature>
<dbReference type="Proteomes" id="UP000824469">
    <property type="component" value="Unassembled WGS sequence"/>
</dbReference>